<proteinExistence type="predicted"/>
<accession>A0ACA9KWI2</accession>
<reference evidence="1" key="1">
    <citation type="submission" date="2021-06" db="EMBL/GenBank/DDBJ databases">
        <authorList>
            <person name="Kallberg Y."/>
            <person name="Tangrot J."/>
            <person name="Rosling A."/>
        </authorList>
    </citation>
    <scope>NUCLEOTIDE SEQUENCE</scope>
    <source>
        <strain evidence="1">AU212A</strain>
    </source>
</reference>
<evidence type="ECO:0000313" key="2">
    <source>
        <dbReference type="Proteomes" id="UP000789860"/>
    </source>
</evidence>
<gene>
    <name evidence="1" type="ORF">SCALOS_LOCUS2915</name>
</gene>
<dbReference type="Proteomes" id="UP000789860">
    <property type="component" value="Unassembled WGS sequence"/>
</dbReference>
<evidence type="ECO:0000313" key="1">
    <source>
        <dbReference type="EMBL" id="CAG8493212.1"/>
    </source>
</evidence>
<protein>
    <submittedName>
        <fullName evidence="1">7733_t:CDS:1</fullName>
    </submittedName>
</protein>
<comment type="caution">
    <text evidence="1">The sequence shown here is derived from an EMBL/GenBank/DDBJ whole genome shotgun (WGS) entry which is preliminary data.</text>
</comment>
<sequence length="173" mass="20947">MNFTLDINSHKKFFQKKTKSGRKKSNDDHEISRKKYQNRRAQREYLKRKNDYLSSLEEIILKLRKENFDLKEVINILNKEKEEMENNFTKEIEDLKGNIQLKIKKEIIDDEIKNFQETDLIIKDEKIEDDNSQIYTNSDFSNLFYHNSLLNFNNNESYNFTSLWNDAMLNDMD</sequence>
<organism evidence="1 2">
    <name type="scientific">Scutellospora calospora</name>
    <dbReference type="NCBI Taxonomy" id="85575"/>
    <lineage>
        <taxon>Eukaryota</taxon>
        <taxon>Fungi</taxon>
        <taxon>Fungi incertae sedis</taxon>
        <taxon>Mucoromycota</taxon>
        <taxon>Glomeromycotina</taxon>
        <taxon>Glomeromycetes</taxon>
        <taxon>Diversisporales</taxon>
        <taxon>Gigasporaceae</taxon>
        <taxon>Scutellospora</taxon>
    </lineage>
</organism>
<dbReference type="EMBL" id="CAJVPM010002826">
    <property type="protein sequence ID" value="CAG8493212.1"/>
    <property type="molecule type" value="Genomic_DNA"/>
</dbReference>
<feature type="non-terminal residue" evidence="1">
    <location>
        <position position="173"/>
    </location>
</feature>
<keyword evidence="2" id="KW-1185">Reference proteome</keyword>
<name>A0ACA9KWI2_9GLOM</name>